<dbReference type="AlphaFoldDB" id="A0A8H6HXE1"/>
<evidence type="ECO:0000313" key="2">
    <source>
        <dbReference type="Proteomes" id="UP000521943"/>
    </source>
</evidence>
<dbReference type="EMBL" id="JACGCI010000033">
    <property type="protein sequence ID" value="KAF6754661.1"/>
    <property type="molecule type" value="Genomic_DNA"/>
</dbReference>
<evidence type="ECO:0000313" key="1">
    <source>
        <dbReference type="EMBL" id="KAF6754661.1"/>
    </source>
</evidence>
<proteinExistence type="predicted"/>
<name>A0A8H6HXE1_9AGAR</name>
<reference evidence="1 2" key="1">
    <citation type="submission" date="2020-07" db="EMBL/GenBank/DDBJ databases">
        <title>Comparative genomics of pyrophilous fungi reveals a link between fire events and developmental genes.</title>
        <authorList>
            <consortium name="DOE Joint Genome Institute"/>
            <person name="Steindorff A.S."/>
            <person name="Carver A."/>
            <person name="Calhoun S."/>
            <person name="Stillman K."/>
            <person name="Liu H."/>
            <person name="Lipzen A."/>
            <person name="Pangilinan J."/>
            <person name="Labutti K."/>
            <person name="Bruns T.D."/>
            <person name="Grigoriev I.V."/>
        </authorList>
    </citation>
    <scope>NUCLEOTIDE SEQUENCE [LARGE SCALE GENOMIC DNA]</scope>
    <source>
        <strain evidence="1 2">CBS 144469</strain>
    </source>
</reference>
<sequence length="159" mass="17862">MSSNALRGTCSQYLPPDMYNYLRNGSPDDRPHTRRADSFALAGTKGLDAIPKFYLSSLPQHAHSPVVVSLSPRRRSADAILLRLRPLTPCLHFLALHIRACCPGDVPRMQPSSAEGFLLRNRKIAQENIKFISMHDGHSPIRIVTFISRHSLRNAERHS</sequence>
<comment type="caution">
    <text evidence="1">The sequence shown here is derived from an EMBL/GenBank/DDBJ whole genome shotgun (WGS) entry which is preliminary data.</text>
</comment>
<accession>A0A8H6HXE1</accession>
<gene>
    <name evidence="1" type="ORF">DFP72DRAFT_361944</name>
</gene>
<keyword evidence="2" id="KW-1185">Reference proteome</keyword>
<dbReference type="OrthoDB" id="10584445at2759"/>
<dbReference type="Proteomes" id="UP000521943">
    <property type="component" value="Unassembled WGS sequence"/>
</dbReference>
<protein>
    <submittedName>
        <fullName evidence="1">Uncharacterized protein</fullName>
    </submittedName>
</protein>
<organism evidence="1 2">
    <name type="scientific">Ephemerocybe angulata</name>
    <dbReference type="NCBI Taxonomy" id="980116"/>
    <lineage>
        <taxon>Eukaryota</taxon>
        <taxon>Fungi</taxon>
        <taxon>Dikarya</taxon>
        <taxon>Basidiomycota</taxon>
        <taxon>Agaricomycotina</taxon>
        <taxon>Agaricomycetes</taxon>
        <taxon>Agaricomycetidae</taxon>
        <taxon>Agaricales</taxon>
        <taxon>Agaricineae</taxon>
        <taxon>Psathyrellaceae</taxon>
        <taxon>Ephemerocybe</taxon>
    </lineage>
</organism>